<dbReference type="Proteomes" id="UP000624325">
    <property type="component" value="Unassembled WGS sequence"/>
</dbReference>
<protein>
    <recommendedName>
        <fullName evidence="3">Nucleoside 2-deoxyribosyltransferase</fullName>
    </recommendedName>
</protein>
<organism evidence="1 2">
    <name type="scientific">Asanoa iriomotensis</name>
    <dbReference type="NCBI Taxonomy" id="234613"/>
    <lineage>
        <taxon>Bacteria</taxon>
        <taxon>Bacillati</taxon>
        <taxon>Actinomycetota</taxon>
        <taxon>Actinomycetes</taxon>
        <taxon>Micromonosporales</taxon>
        <taxon>Micromonosporaceae</taxon>
        <taxon>Asanoa</taxon>
    </lineage>
</organism>
<dbReference type="RefSeq" id="WP_203701041.1">
    <property type="nucleotide sequence ID" value="NZ_BAAALU010000012.1"/>
</dbReference>
<sequence length="160" mass="17625">MQVAIIGSFKQHYSAVREALASFRRAGIEVTTPKGAEIQEEGIAFVRFHSDPPEWDDSTVQTIALHRILRADAVYVVAPGGYVGRTTCYEIGRIFQAARPIYFSEHPDDLPVAIPGTHIVAPIDLVKLILTGNASSPFAAEDSTYLSLERRLLTGDYSYD</sequence>
<gene>
    <name evidence="1" type="ORF">Air01nite_13530</name>
</gene>
<name>A0ABQ4BXK7_9ACTN</name>
<proteinExistence type="predicted"/>
<comment type="caution">
    <text evidence="1">The sequence shown here is derived from an EMBL/GenBank/DDBJ whole genome shotgun (WGS) entry which is preliminary data.</text>
</comment>
<keyword evidence="2" id="KW-1185">Reference proteome</keyword>
<evidence type="ECO:0000313" key="2">
    <source>
        <dbReference type="Proteomes" id="UP000624325"/>
    </source>
</evidence>
<evidence type="ECO:0000313" key="1">
    <source>
        <dbReference type="EMBL" id="GIF55258.1"/>
    </source>
</evidence>
<evidence type="ECO:0008006" key="3">
    <source>
        <dbReference type="Google" id="ProtNLM"/>
    </source>
</evidence>
<accession>A0ABQ4BXK7</accession>
<dbReference type="EMBL" id="BONC01000006">
    <property type="protein sequence ID" value="GIF55258.1"/>
    <property type="molecule type" value="Genomic_DNA"/>
</dbReference>
<reference evidence="1 2" key="1">
    <citation type="submission" date="2021-01" db="EMBL/GenBank/DDBJ databases">
        <title>Whole genome shotgun sequence of Asanoa iriomotensis NBRC 100142.</title>
        <authorList>
            <person name="Komaki H."/>
            <person name="Tamura T."/>
        </authorList>
    </citation>
    <scope>NUCLEOTIDE SEQUENCE [LARGE SCALE GENOMIC DNA]</scope>
    <source>
        <strain evidence="1 2">NBRC 100142</strain>
    </source>
</reference>